<feature type="binding site" evidence="4">
    <location>
        <position position="224"/>
    </location>
    <ligand>
        <name>Mg(2+)</name>
        <dbReference type="ChEBI" id="CHEBI:18420"/>
        <label>2</label>
    </ligand>
</feature>
<dbReference type="PATRIC" id="fig|1265350.3.peg.273"/>
<comment type="similarity">
    <text evidence="4">Belongs to the anthranilate phosphoribosyltransferase family.</text>
</comment>
<dbReference type="OrthoDB" id="9806430at2"/>
<keyword evidence="1 4" id="KW-0328">Glycosyltransferase</keyword>
<dbReference type="InterPro" id="IPR017459">
    <property type="entry name" value="Glycosyl_Trfase_fam3_N_dom"/>
</dbReference>
<feature type="binding site" evidence="4">
    <location>
        <begin position="82"/>
        <end position="83"/>
    </location>
    <ligand>
        <name>5-phospho-alpha-D-ribose 1-diphosphate</name>
        <dbReference type="ChEBI" id="CHEBI:58017"/>
    </ligand>
</feature>
<reference evidence="7 8" key="1">
    <citation type="journal article" date="2015" name="J Genomics">
        <title>Whole Genome Sequence of the Soybean Aphid Endosymbiont Buchnera aphidicola and Genetic Differentiation among Biotype-Specific Strains.</title>
        <authorList>
            <person name="Cassone B.J."/>
            <person name="Wenger J.A."/>
            <person name="Michel A.P."/>
        </authorList>
    </citation>
    <scope>NUCLEOTIDE SEQUENCE [LARGE SCALE GENOMIC DNA]</scope>
    <source>
        <strain evidence="7 8">BAg</strain>
    </source>
</reference>
<dbReference type="InterPro" id="IPR005940">
    <property type="entry name" value="Anthranilate_Pribosyl_Tfrase"/>
</dbReference>
<dbReference type="HAMAP" id="MF_00211">
    <property type="entry name" value="TrpD"/>
    <property type="match status" value="1"/>
</dbReference>
<evidence type="ECO:0000313" key="7">
    <source>
        <dbReference type="EMBL" id="ALD15231.1"/>
    </source>
</evidence>
<name>A0A0M4H4I5_9GAMM</name>
<feature type="binding site" evidence="4">
    <location>
        <begin position="107"/>
        <end position="115"/>
    </location>
    <ligand>
        <name>5-phospho-alpha-D-ribose 1-diphosphate</name>
        <dbReference type="ChEBI" id="CHEBI:58017"/>
    </ligand>
</feature>
<keyword evidence="4" id="KW-0057">Aromatic amino acid biosynthesis</keyword>
<keyword evidence="4" id="KW-0028">Amino-acid biosynthesis</keyword>
<sequence length="343" mass="38978">MQHIFKKLYKLESLNQEESYRLFQSIISGKINEIKLSSILTAMHVRNESIEEILGAIYACLENMKSFPRPNYIFSDIVGTGGDSKNTINISTASAFVASYLGFKIIKHCNKSISSTSGSSDILKKFKINLNPSIQNALKTLDKLNICFLFAPQYHDGFQYASRIRQTLKIKTIFNLLGPFLNPSRPFFTVIGVYKKDLIDPMIKILKTLKYQRGIVIHSDGADEITLNGITYVSELLNKKIYSYQLEAKDFGLEEHSEPIHKVDSQEESYDIIKKTMQGDGNKLHEELIAVNVAILLKIFGCTDLKKNTRVVLKTMRSGAIYKHIVKISNMLKEDEYGRNNTK</sequence>
<dbReference type="NCBIfam" id="TIGR01245">
    <property type="entry name" value="trpD"/>
    <property type="match status" value="1"/>
</dbReference>
<feature type="domain" description="Glycosyl transferase family 3 N-terminal" evidence="6">
    <location>
        <begin position="3"/>
        <end position="63"/>
    </location>
</feature>
<keyword evidence="2 4" id="KW-0808">Transferase</keyword>
<dbReference type="UniPathway" id="UPA00035">
    <property type="reaction ID" value="UER00041"/>
</dbReference>
<evidence type="ECO:0000256" key="3">
    <source>
        <dbReference type="ARBA" id="ARBA00022822"/>
    </source>
</evidence>
<dbReference type="Pfam" id="PF00591">
    <property type="entry name" value="Glycos_transf_3"/>
    <property type="match status" value="1"/>
</dbReference>
<protein>
    <recommendedName>
        <fullName evidence="4">Anthranilate phosphoribosyltransferase</fullName>
        <ecNumber evidence="4">2.4.2.18</ecNumber>
    </recommendedName>
</protein>
<proteinExistence type="inferred from homology"/>
<dbReference type="STRING" id="1265350.IX46_01465"/>
<feature type="binding site" evidence="4">
    <location>
        <position position="91"/>
    </location>
    <ligand>
        <name>Mg(2+)</name>
        <dbReference type="ChEBI" id="CHEBI:18420"/>
        <label>1</label>
    </ligand>
</feature>
<dbReference type="Gene3D" id="3.40.1030.10">
    <property type="entry name" value="Nucleoside phosphorylase/phosphoribosyltransferase catalytic domain"/>
    <property type="match status" value="1"/>
</dbReference>
<feature type="binding site" evidence="4">
    <location>
        <position position="79"/>
    </location>
    <ligand>
        <name>anthranilate</name>
        <dbReference type="ChEBI" id="CHEBI:16567"/>
        <label>1</label>
    </ligand>
</feature>
<feature type="binding site" evidence="4">
    <location>
        <position position="165"/>
    </location>
    <ligand>
        <name>anthranilate</name>
        <dbReference type="ChEBI" id="CHEBI:16567"/>
        <label>2</label>
    </ligand>
</feature>
<keyword evidence="4" id="KW-0479">Metal-binding</keyword>
<dbReference type="RefSeq" id="WP_053940237.1">
    <property type="nucleotide sequence ID" value="NZ_CP009253.1"/>
</dbReference>
<keyword evidence="3 4" id="KW-0822">Tryptophan biosynthesis</keyword>
<evidence type="ECO:0000256" key="1">
    <source>
        <dbReference type="ARBA" id="ARBA00022676"/>
    </source>
</evidence>
<keyword evidence="4" id="KW-0460">Magnesium</keyword>
<dbReference type="InterPro" id="IPR036320">
    <property type="entry name" value="Glycosyl_Trfase_fam3_N_dom_sf"/>
</dbReference>
<gene>
    <name evidence="4" type="primary">trpD</name>
    <name evidence="7" type="ORF">IX46_01465</name>
</gene>
<dbReference type="GO" id="GO:0000162">
    <property type="term" value="P:L-tryptophan biosynthetic process"/>
    <property type="evidence" value="ECO:0007669"/>
    <property type="project" value="UniProtKB-UniRule"/>
</dbReference>
<dbReference type="PANTHER" id="PTHR43285">
    <property type="entry name" value="ANTHRANILATE PHOSPHORIBOSYLTRANSFERASE"/>
    <property type="match status" value="1"/>
</dbReference>
<dbReference type="EC" id="2.4.2.18" evidence="4"/>
<organism evidence="7 8">
    <name type="scientific">Buchnera aphidicola</name>
    <name type="common">Aphis glycines</name>
    <dbReference type="NCBI Taxonomy" id="1265350"/>
    <lineage>
        <taxon>Bacteria</taxon>
        <taxon>Pseudomonadati</taxon>
        <taxon>Pseudomonadota</taxon>
        <taxon>Gammaproteobacteria</taxon>
        <taxon>Enterobacterales</taxon>
        <taxon>Erwiniaceae</taxon>
        <taxon>Buchnera</taxon>
    </lineage>
</organism>
<comment type="subunit">
    <text evidence="4">Homodimer.</text>
</comment>
<dbReference type="SUPFAM" id="SSF47648">
    <property type="entry name" value="Nucleoside phosphorylase/phosphoribosyltransferase N-terminal domain"/>
    <property type="match status" value="1"/>
</dbReference>
<dbReference type="PANTHER" id="PTHR43285:SF2">
    <property type="entry name" value="ANTHRANILATE PHOSPHORIBOSYLTRANSFERASE"/>
    <property type="match status" value="1"/>
</dbReference>
<dbReference type="InterPro" id="IPR000312">
    <property type="entry name" value="Glycosyl_Trfase_fam3"/>
</dbReference>
<feature type="binding site" evidence="4">
    <location>
        <position position="87"/>
    </location>
    <ligand>
        <name>5-phospho-alpha-D-ribose 1-diphosphate</name>
        <dbReference type="ChEBI" id="CHEBI:58017"/>
    </ligand>
</feature>
<dbReference type="SUPFAM" id="SSF52418">
    <property type="entry name" value="Nucleoside phosphorylase/phosphoribosyltransferase catalytic domain"/>
    <property type="match status" value="1"/>
</dbReference>
<evidence type="ECO:0000259" key="6">
    <source>
        <dbReference type="Pfam" id="PF02885"/>
    </source>
</evidence>
<evidence type="ECO:0000256" key="4">
    <source>
        <dbReference type="HAMAP-Rule" id="MF_00211"/>
    </source>
</evidence>
<dbReference type="InterPro" id="IPR035902">
    <property type="entry name" value="Nuc_phospho_transferase"/>
</dbReference>
<dbReference type="KEGG" id="baph:IX46_01465"/>
<feature type="binding site" evidence="4">
    <location>
        <begin position="89"/>
        <end position="92"/>
    </location>
    <ligand>
        <name>5-phospho-alpha-D-ribose 1-diphosphate</name>
        <dbReference type="ChEBI" id="CHEBI:58017"/>
    </ligand>
</feature>
<feature type="binding site" evidence="4">
    <location>
        <position position="224"/>
    </location>
    <ligand>
        <name>Mg(2+)</name>
        <dbReference type="ChEBI" id="CHEBI:18420"/>
        <label>1</label>
    </ligand>
</feature>
<comment type="pathway">
    <text evidence="4">Amino-acid biosynthesis; L-tryptophan biosynthesis; L-tryptophan from chorismate: step 2/5.</text>
</comment>
<dbReference type="Proteomes" id="UP000066321">
    <property type="component" value="Chromosome"/>
</dbReference>
<comment type="cofactor">
    <cofactor evidence="4">
        <name>Mg(2+)</name>
        <dbReference type="ChEBI" id="CHEBI:18420"/>
    </cofactor>
    <text evidence="4">Binds 2 magnesium ions per monomer.</text>
</comment>
<dbReference type="EMBL" id="CP009253">
    <property type="protein sequence ID" value="ALD15231.1"/>
    <property type="molecule type" value="Genomic_DNA"/>
</dbReference>
<dbReference type="AlphaFoldDB" id="A0A0M4H4I5"/>
<feature type="binding site" evidence="4">
    <location>
        <position position="110"/>
    </location>
    <ligand>
        <name>anthranilate</name>
        <dbReference type="ChEBI" id="CHEBI:16567"/>
        <label>1</label>
    </ligand>
</feature>
<feature type="binding site" evidence="4">
    <location>
        <position position="79"/>
    </location>
    <ligand>
        <name>5-phospho-alpha-D-ribose 1-diphosphate</name>
        <dbReference type="ChEBI" id="CHEBI:58017"/>
    </ligand>
</feature>
<evidence type="ECO:0000313" key="8">
    <source>
        <dbReference type="Proteomes" id="UP000066321"/>
    </source>
</evidence>
<feature type="domain" description="Glycosyl transferase family 3" evidence="5">
    <location>
        <begin position="74"/>
        <end position="320"/>
    </location>
</feature>
<comment type="function">
    <text evidence="4">Catalyzes the transfer of the phosphoribosyl group of 5-phosphorylribose-1-pyrophosphate (PRPP) to anthranilate to yield N-(5'-phosphoribosyl)-anthranilate (PRA).</text>
</comment>
<comment type="caution">
    <text evidence="4">Lacks conserved residue(s) required for the propagation of feature annotation.</text>
</comment>
<dbReference type="GO" id="GO:0000287">
    <property type="term" value="F:magnesium ion binding"/>
    <property type="evidence" value="ECO:0007669"/>
    <property type="project" value="UniProtKB-UniRule"/>
</dbReference>
<dbReference type="Gene3D" id="1.20.970.10">
    <property type="entry name" value="Transferase, Pyrimidine Nucleoside Phosphorylase, Chain C"/>
    <property type="match status" value="1"/>
</dbReference>
<dbReference type="GO" id="GO:0004048">
    <property type="term" value="F:anthranilate phosphoribosyltransferase activity"/>
    <property type="evidence" value="ECO:0007669"/>
    <property type="project" value="UniProtKB-UniRule"/>
</dbReference>
<feature type="binding site" evidence="4">
    <location>
        <position position="119"/>
    </location>
    <ligand>
        <name>5-phospho-alpha-D-ribose 1-diphosphate</name>
        <dbReference type="ChEBI" id="CHEBI:58017"/>
    </ligand>
</feature>
<dbReference type="Pfam" id="PF02885">
    <property type="entry name" value="Glycos_trans_3N"/>
    <property type="match status" value="1"/>
</dbReference>
<comment type="catalytic activity">
    <reaction evidence="4">
        <text>N-(5-phospho-beta-D-ribosyl)anthranilate + diphosphate = 5-phospho-alpha-D-ribose 1-diphosphate + anthranilate</text>
        <dbReference type="Rhea" id="RHEA:11768"/>
        <dbReference type="ChEBI" id="CHEBI:16567"/>
        <dbReference type="ChEBI" id="CHEBI:18277"/>
        <dbReference type="ChEBI" id="CHEBI:33019"/>
        <dbReference type="ChEBI" id="CHEBI:58017"/>
        <dbReference type="EC" id="2.4.2.18"/>
    </reaction>
</comment>
<evidence type="ECO:0000259" key="5">
    <source>
        <dbReference type="Pfam" id="PF00591"/>
    </source>
</evidence>
<feature type="binding site" evidence="4">
    <location>
        <position position="223"/>
    </location>
    <ligand>
        <name>Mg(2+)</name>
        <dbReference type="ChEBI" id="CHEBI:18420"/>
        <label>2</label>
    </ligand>
</feature>
<evidence type="ECO:0000256" key="2">
    <source>
        <dbReference type="ARBA" id="ARBA00022679"/>
    </source>
</evidence>
<dbReference type="GO" id="GO:0005829">
    <property type="term" value="C:cytosol"/>
    <property type="evidence" value="ECO:0007669"/>
    <property type="project" value="TreeGrafter"/>
</dbReference>
<accession>A0A0M4H4I5</accession>